<evidence type="ECO:0008006" key="3">
    <source>
        <dbReference type="Google" id="ProtNLM"/>
    </source>
</evidence>
<dbReference type="EnsemblPlants" id="AUR62037036-RA">
    <property type="protein sequence ID" value="AUR62037036-RA:cds"/>
    <property type="gene ID" value="AUR62037036"/>
</dbReference>
<accession>A0A803MXV6</accession>
<protein>
    <recommendedName>
        <fullName evidence="3">Reverse transcriptase</fullName>
    </recommendedName>
</protein>
<organism evidence="1 2">
    <name type="scientific">Chenopodium quinoa</name>
    <name type="common">Quinoa</name>
    <dbReference type="NCBI Taxonomy" id="63459"/>
    <lineage>
        <taxon>Eukaryota</taxon>
        <taxon>Viridiplantae</taxon>
        <taxon>Streptophyta</taxon>
        <taxon>Embryophyta</taxon>
        <taxon>Tracheophyta</taxon>
        <taxon>Spermatophyta</taxon>
        <taxon>Magnoliopsida</taxon>
        <taxon>eudicotyledons</taxon>
        <taxon>Gunneridae</taxon>
        <taxon>Pentapetalae</taxon>
        <taxon>Caryophyllales</taxon>
        <taxon>Chenopodiaceae</taxon>
        <taxon>Chenopodioideae</taxon>
        <taxon>Atripliceae</taxon>
        <taxon>Chenopodium</taxon>
    </lineage>
</organism>
<dbReference type="AlphaFoldDB" id="A0A803MXV6"/>
<name>A0A803MXV6_CHEQI</name>
<proteinExistence type="predicted"/>
<dbReference type="Gramene" id="AUR62037036-RA">
    <property type="protein sequence ID" value="AUR62037036-RA:cds"/>
    <property type="gene ID" value="AUR62037036"/>
</dbReference>
<sequence>MFKLARKAQRAKLEIKKWLLDKREEWRGKWDQFEKDLLEVQLILENEGDDEDFKQLRKKFKEYSKNMTIYWRQRAKINWNYSGDTCSRYFFNFVKGRRARNKLEALKDDKGDWVAEEKEIAGIATKHFRDIYRGGEDDSAANRIGDIESDIKGHELLEHIRTTKKGVKGKLALKTDMSKAYDRIKWDFLEEVLINFGVPNLMVFCPKYGIDNSKLFEDNWENRNSGSRGWKGVKWGLQVLKQGCMWSLGDGCKARIHHPWVKGKTPEWKNQSSTTTDYVSRLKKVNGEWDLELCRMWFSDNTTMQIQHTTHLEAGNDDDVVWKGNRAGVYTILETILEICWYSKAKNLLVENYERSFACGE</sequence>
<reference evidence="1" key="2">
    <citation type="submission" date="2021-03" db="UniProtKB">
        <authorList>
            <consortium name="EnsemblPlants"/>
        </authorList>
    </citation>
    <scope>IDENTIFICATION</scope>
</reference>
<evidence type="ECO:0000313" key="2">
    <source>
        <dbReference type="Proteomes" id="UP000596660"/>
    </source>
</evidence>
<dbReference type="Proteomes" id="UP000596660">
    <property type="component" value="Unplaced"/>
</dbReference>
<reference evidence="1" key="1">
    <citation type="journal article" date="2017" name="Nature">
        <title>The genome of Chenopodium quinoa.</title>
        <authorList>
            <person name="Jarvis D.E."/>
            <person name="Ho Y.S."/>
            <person name="Lightfoot D.J."/>
            <person name="Schmoeckel S.M."/>
            <person name="Li B."/>
            <person name="Borm T.J.A."/>
            <person name="Ohyanagi H."/>
            <person name="Mineta K."/>
            <person name="Michell C.T."/>
            <person name="Saber N."/>
            <person name="Kharbatia N.M."/>
            <person name="Rupper R.R."/>
            <person name="Sharp A.R."/>
            <person name="Dally N."/>
            <person name="Boughton B.A."/>
            <person name="Woo Y.H."/>
            <person name="Gao G."/>
            <person name="Schijlen E.G.W.M."/>
            <person name="Guo X."/>
            <person name="Momin A.A."/>
            <person name="Negrao S."/>
            <person name="Al-Babili S."/>
            <person name="Gehring C."/>
            <person name="Roessner U."/>
            <person name="Jung C."/>
            <person name="Murphy K."/>
            <person name="Arold S.T."/>
            <person name="Gojobori T."/>
            <person name="van der Linden C.G."/>
            <person name="van Loo E.N."/>
            <person name="Jellen E.N."/>
            <person name="Maughan P.J."/>
            <person name="Tester M."/>
        </authorList>
    </citation>
    <scope>NUCLEOTIDE SEQUENCE [LARGE SCALE GENOMIC DNA]</scope>
    <source>
        <strain evidence="1">cv. PI 614886</strain>
    </source>
</reference>
<evidence type="ECO:0000313" key="1">
    <source>
        <dbReference type="EnsemblPlants" id="AUR62037036-RA:cds"/>
    </source>
</evidence>
<keyword evidence="2" id="KW-1185">Reference proteome</keyword>